<sequence length="81" mass="9414">MISEIKENIDYLMKCLAEVLEEADENHLIPYLLFQDRQVLPEPNKVPPPKTAKLLSLCFHLLNMVEENGAAQYRRSIRNMS</sequence>
<proteinExistence type="predicted"/>
<dbReference type="OrthoDB" id="9768133at2"/>
<reference evidence="1" key="1">
    <citation type="journal article" date="2019" name="PLoS Negl. Trop. Dis.">
        <title>Revisiting the worldwide diversity of Leptospira species in the environment.</title>
        <authorList>
            <person name="Vincent A.T."/>
            <person name="Schiettekatte O."/>
            <person name="Bourhy P."/>
            <person name="Veyrier F.J."/>
            <person name="Picardeau M."/>
        </authorList>
    </citation>
    <scope>NUCLEOTIDE SEQUENCE [LARGE SCALE GENOMIC DNA]</scope>
    <source>
        <strain evidence="1">201702476</strain>
    </source>
</reference>
<comment type="caution">
    <text evidence="1">The sequence shown here is derived from an EMBL/GenBank/DDBJ whole genome shotgun (WGS) entry which is preliminary data.</text>
</comment>
<dbReference type="Proteomes" id="UP000297693">
    <property type="component" value="Unassembled WGS sequence"/>
</dbReference>
<organism evidence="1 2">
    <name type="scientific">Leptospira ognonensis</name>
    <dbReference type="NCBI Taxonomy" id="2484945"/>
    <lineage>
        <taxon>Bacteria</taxon>
        <taxon>Pseudomonadati</taxon>
        <taxon>Spirochaetota</taxon>
        <taxon>Spirochaetia</taxon>
        <taxon>Leptospirales</taxon>
        <taxon>Leptospiraceae</taxon>
        <taxon>Leptospira</taxon>
    </lineage>
</organism>
<keyword evidence="2" id="KW-1185">Reference proteome</keyword>
<name>A0A4R9JY40_9LEPT</name>
<evidence type="ECO:0000313" key="1">
    <source>
        <dbReference type="EMBL" id="TGL56528.1"/>
    </source>
</evidence>
<dbReference type="EMBL" id="RQGD01000046">
    <property type="protein sequence ID" value="TGL56528.1"/>
    <property type="molecule type" value="Genomic_DNA"/>
</dbReference>
<dbReference type="RefSeq" id="WP_135625448.1">
    <property type="nucleotide sequence ID" value="NZ_RQGD01000046.1"/>
</dbReference>
<accession>A0A4R9JY40</accession>
<dbReference type="AlphaFoldDB" id="A0A4R9JY40"/>
<gene>
    <name evidence="1" type="ORF">EHQ58_18090</name>
</gene>
<evidence type="ECO:0000313" key="2">
    <source>
        <dbReference type="Proteomes" id="UP000297693"/>
    </source>
</evidence>
<protein>
    <submittedName>
        <fullName evidence="1">Uncharacterized protein</fullName>
    </submittedName>
</protein>